<keyword evidence="3" id="KW-1185">Reference proteome</keyword>
<evidence type="ECO:0000313" key="3">
    <source>
        <dbReference type="Proteomes" id="UP000182190"/>
    </source>
</evidence>
<comment type="caution">
    <text evidence="2">The sequence shown here is derived from an EMBL/GenBank/DDBJ whole genome shotgun (WGS) entry which is preliminary data.</text>
</comment>
<dbReference type="EMBL" id="CZCS02000013">
    <property type="protein sequence ID" value="VXD14657.1"/>
    <property type="molecule type" value="Genomic_DNA"/>
</dbReference>
<protein>
    <recommendedName>
        <fullName evidence="4">Transposase</fullName>
    </recommendedName>
</protein>
<gene>
    <name evidence="1" type="ORF">PL9631_110097</name>
    <name evidence="2" type="ORF">PL9631_700025</name>
</gene>
<evidence type="ECO:0000313" key="2">
    <source>
        <dbReference type="EMBL" id="VXD23179.1"/>
    </source>
</evidence>
<proteinExistence type="predicted"/>
<organism evidence="2 3">
    <name type="scientific">Planktothrix paucivesiculata PCC 9631</name>
    <dbReference type="NCBI Taxonomy" id="671071"/>
    <lineage>
        <taxon>Bacteria</taxon>
        <taxon>Bacillati</taxon>
        <taxon>Cyanobacteriota</taxon>
        <taxon>Cyanophyceae</taxon>
        <taxon>Oscillatoriophycideae</taxon>
        <taxon>Oscillatoriales</taxon>
        <taxon>Microcoleaceae</taxon>
        <taxon>Planktothrix</taxon>
    </lineage>
</organism>
<evidence type="ECO:0008006" key="4">
    <source>
        <dbReference type="Google" id="ProtNLM"/>
    </source>
</evidence>
<dbReference type="AlphaFoldDB" id="A0A7Z9BV85"/>
<sequence>MNVKMASEFMPKNMSINYLDYCQYLLSSQINYTLTNFAAHIQEFSHDTINRYLNSENLTPEVIWEKVHSELQSHPEACLVFDDTVLDKRFSSKIELVRRQYICSAKVNGFD</sequence>
<dbReference type="Proteomes" id="UP000182190">
    <property type="component" value="Unassembled WGS sequence"/>
</dbReference>
<name>A0A7Z9BV85_9CYAN</name>
<dbReference type="EMBL" id="CZCS02000213">
    <property type="protein sequence ID" value="VXD23179.1"/>
    <property type="molecule type" value="Genomic_DNA"/>
</dbReference>
<reference evidence="2 3" key="1">
    <citation type="submission" date="2019-10" db="EMBL/GenBank/DDBJ databases">
        <authorList>
            <consortium name="Genoscope - CEA"/>
            <person name="William W."/>
        </authorList>
    </citation>
    <scope>NUCLEOTIDE SEQUENCE [LARGE SCALE GENOMIC DNA]</scope>
    <source>
        <strain evidence="2">BBR_PRJEB10994</strain>
    </source>
</reference>
<evidence type="ECO:0000313" key="1">
    <source>
        <dbReference type="EMBL" id="VXD14657.1"/>
    </source>
</evidence>
<accession>A0A7Z9BV85</accession>